<name>A0A1B2HU20_9PSEU</name>
<dbReference type="AlphaFoldDB" id="A0A1B2HU20"/>
<protein>
    <submittedName>
        <fullName evidence="2">Uncharacterized protein</fullName>
    </submittedName>
</protein>
<proteinExistence type="predicted"/>
<dbReference type="EMBL" id="CP016793">
    <property type="protein sequence ID" value="ANZ41185.1"/>
    <property type="molecule type" value="Genomic_DNA"/>
</dbReference>
<organism evidence="2 3">
    <name type="scientific">Lentzea guizhouensis</name>
    <dbReference type="NCBI Taxonomy" id="1586287"/>
    <lineage>
        <taxon>Bacteria</taxon>
        <taxon>Bacillati</taxon>
        <taxon>Actinomycetota</taxon>
        <taxon>Actinomycetes</taxon>
        <taxon>Pseudonocardiales</taxon>
        <taxon>Pseudonocardiaceae</taxon>
        <taxon>Lentzea</taxon>
    </lineage>
</organism>
<accession>A0A1B2HU20</accession>
<dbReference type="RefSeq" id="WP_065919522.1">
    <property type="nucleotide sequence ID" value="NZ_CP016793.1"/>
</dbReference>
<reference evidence="2 3" key="1">
    <citation type="submission" date="2016-07" db="EMBL/GenBank/DDBJ databases">
        <title>Complete genome sequence of the Lentzea guizhouensis DHS C013.</title>
        <authorList>
            <person name="Cao C."/>
        </authorList>
    </citation>
    <scope>NUCLEOTIDE SEQUENCE [LARGE SCALE GENOMIC DNA]</scope>
    <source>
        <strain evidence="2 3">DHS C013</strain>
    </source>
</reference>
<feature type="compositionally biased region" description="Polar residues" evidence="1">
    <location>
        <begin position="26"/>
        <end position="38"/>
    </location>
</feature>
<dbReference type="Proteomes" id="UP000093053">
    <property type="component" value="Chromosome"/>
</dbReference>
<evidence type="ECO:0000313" key="2">
    <source>
        <dbReference type="EMBL" id="ANZ41185.1"/>
    </source>
</evidence>
<evidence type="ECO:0000313" key="3">
    <source>
        <dbReference type="Proteomes" id="UP000093053"/>
    </source>
</evidence>
<dbReference type="STRING" id="1586287.BBK82_39640"/>
<dbReference type="KEGG" id="led:BBK82_39640"/>
<feature type="region of interest" description="Disordered" evidence="1">
    <location>
        <begin position="26"/>
        <end position="62"/>
    </location>
</feature>
<gene>
    <name evidence="2" type="ORF">BBK82_39640</name>
</gene>
<sequence length="62" mass="6752">MSSTSAVSWPTAYRWIRNCSNPTVSALPRRSTSISTITPRRPGSVMCHNRRHRPAPSAAAAS</sequence>
<evidence type="ECO:0000256" key="1">
    <source>
        <dbReference type="SAM" id="MobiDB-lite"/>
    </source>
</evidence>
<keyword evidence="3" id="KW-1185">Reference proteome</keyword>